<dbReference type="SMART" id="SM00422">
    <property type="entry name" value="HTH_MERR"/>
    <property type="match status" value="1"/>
</dbReference>
<evidence type="ECO:0000256" key="2">
    <source>
        <dbReference type="ARBA" id="ARBA00023125"/>
    </source>
</evidence>
<dbReference type="RefSeq" id="WP_309491044.1">
    <property type="nucleotide sequence ID" value="NZ_JAENIG010000013.1"/>
</dbReference>
<dbReference type="InterPro" id="IPR036724">
    <property type="entry name" value="Cobalamin-bd_sf"/>
</dbReference>
<gene>
    <name evidence="6" type="ORF">JIN83_15730</name>
</gene>
<dbReference type="PANTHER" id="PTHR30204:SF67">
    <property type="entry name" value="HTH-TYPE TRANSCRIPTIONAL REGULATOR MLRA-RELATED"/>
    <property type="match status" value="1"/>
</dbReference>
<dbReference type="SUPFAM" id="SSF46955">
    <property type="entry name" value="Putative DNA-binding domain"/>
    <property type="match status" value="1"/>
</dbReference>
<feature type="domain" description="B12-binding" evidence="5">
    <location>
        <begin position="182"/>
        <end position="312"/>
    </location>
</feature>
<sequence length="312" mass="33854">MNTHGIKAATALTGLSAHVIRVWEKRYAAVTPQRTETNRRLYTDDDIARLQTLAKLVQQGYAISNVAGLKDAELEEMLESFEENATEPNFIHTSKKSEPFVTAACEAIRDYDQESLEKVFDEATLSLGYSGLLEFVIIPTINRVGDDWNKGILTVAGEHASTSFIKDYLAHSVRAFNLDENAPVLVVTTPAGQIHDLGASIGACLARMHGWKTINLGASLPAGEIASALVHAKATALLLSIVYPIDDPMLAGELHTLRKLTPDHLPILVGGNSLDNYAKALEQINATLVPSITDLTPALQSIREKRFIASSA</sequence>
<dbReference type="Proteomes" id="UP000634206">
    <property type="component" value="Unassembled WGS sequence"/>
</dbReference>
<keyword evidence="3" id="KW-0804">Transcription</keyword>
<dbReference type="GO" id="GO:0046872">
    <property type="term" value="F:metal ion binding"/>
    <property type="evidence" value="ECO:0007669"/>
    <property type="project" value="InterPro"/>
</dbReference>
<reference evidence="6" key="1">
    <citation type="submission" date="2021-01" db="EMBL/GenBank/DDBJ databases">
        <title>Modified the classification status of verrucomicrobia.</title>
        <authorList>
            <person name="Feng X."/>
        </authorList>
    </citation>
    <scope>NUCLEOTIDE SEQUENCE</scope>
    <source>
        <strain evidence="6">5K15</strain>
    </source>
</reference>
<evidence type="ECO:0000313" key="7">
    <source>
        <dbReference type="Proteomes" id="UP000634206"/>
    </source>
</evidence>
<name>A0AAE2VA98_9BACT</name>
<dbReference type="Pfam" id="PF13411">
    <property type="entry name" value="MerR_1"/>
    <property type="match status" value="1"/>
</dbReference>
<organism evidence="6 7">
    <name type="scientific">Oceaniferula flava</name>
    <dbReference type="NCBI Taxonomy" id="2800421"/>
    <lineage>
        <taxon>Bacteria</taxon>
        <taxon>Pseudomonadati</taxon>
        <taxon>Verrucomicrobiota</taxon>
        <taxon>Verrucomicrobiia</taxon>
        <taxon>Verrucomicrobiales</taxon>
        <taxon>Verrucomicrobiaceae</taxon>
        <taxon>Oceaniferula</taxon>
    </lineage>
</organism>
<dbReference type="EMBL" id="JAENIG010000013">
    <property type="protein sequence ID" value="MBK1856423.1"/>
    <property type="molecule type" value="Genomic_DNA"/>
</dbReference>
<protein>
    <submittedName>
        <fullName evidence="6">MerR family transcriptional regulator</fullName>
    </submittedName>
</protein>
<dbReference type="InterPro" id="IPR003759">
    <property type="entry name" value="Cbl-bd_cap"/>
</dbReference>
<dbReference type="PROSITE" id="PS50937">
    <property type="entry name" value="HTH_MERR_2"/>
    <property type="match status" value="1"/>
</dbReference>
<dbReference type="InterPro" id="IPR000551">
    <property type="entry name" value="MerR-type_HTH_dom"/>
</dbReference>
<evidence type="ECO:0000256" key="1">
    <source>
        <dbReference type="ARBA" id="ARBA00023015"/>
    </source>
</evidence>
<dbReference type="PROSITE" id="PS51332">
    <property type="entry name" value="B12_BINDING"/>
    <property type="match status" value="1"/>
</dbReference>
<dbReference type="CDD" id="cd01104">
    <property type="entry name" value="HTH_MlrA-CarA"/>
    <property type="match status" value="1"/>
</dbReference>
<dbReference type="InterPro" id="IPR009061">
    <property type="entry name" value="DNA-bd_dom_put_sf"/>
</dbReference>
<dbReference type="GO" id="GO:0003700">
    <property type="term" value="F:DNA-binding transcription factor activity"/>
    <property type="evidence" value="ECO:0007669"/>
    <property type="project" value="InterPro"/>
</dbReference>
<evidence type="ECO:0000259" key="5">
    <source>
        <dbReference type="PROSITE" id="PS51332"/>
    </source>
</evidence>
<dbReference type="GO" id="GO:0003677">
    <property type="term" value="F:DNA binding"/>
    <property type="evidence" value="ECO:0007669"/>
    <property type="project" value="UniProtKB-KW"/>
</dbReference>
<dbReference type="Gene3D" id="1.10.1240.10">
    <property type="entry name" value="Methionine synthase domain"/>
    <property type="match status" value="1"/>
</dbReference>
<evidence type="ECO:0000259" key="4">
    <source>
        <dbReference type="PROSITE" id="PS50937"/>
    </source>
</evidence>
<dbReference type="Gene3D" id="1.10.1660.10">
    <property type="match status" value="1"/>
</dbReference>
<dbReference type="InterPro" id="IPR006158">
    <property type="entry name" value="Cobalamin-bd"/>
</dbReference>
<dbReference type="InterPro" id="IPR047057">
    <property type="entry name" value="MerR_fam"/>
</dbReference>
<keyword evidence="7" id="KW-1185">Reference proteome</keyword>
<comment type="caution">
    <text evidence="6">The sequence shown here is derived from an EMBL/GenBank/DDBJ whole genome shotgun (WGS) entry which is preliminary data.</text>
</comment>
<keyword evidence="1" id="KW-0805">Transcription regulation</keyword>
<dbReference type="PANTHER" id="PTHR30204">
    <property type="entry name" value="REDOX-CYCLING DRUG-SENSING TRANSCRIPTIONAL ACTIVATOR SOXR"/>
    <property type="match status" value="1"/>
</dbReference>
<evidence type="ECO:0000313" key="6">
    <source>
        <dbReference type="EMBL" id="MBK1856423.1"/>
    </source>
</evidence>
<proteinExistence type="predicted"/>
<accession>A0AAE2VA98</accession>
<keyword evidence="2" id="KW-0238">DNA-binding</keyword>
<feature type="domain" description="HTH merR-type" evidence="4">
    <location>
        <begin position="12"/>
        <end position="72"/>
    </location>
</feature>
<dbReference type="InterPro" id="IPR036594">
    <property type="entry name" value="Meth_synthase_dom"/>
</dbReference>
<dbReference type="Gene3D" id="3.40.50.280">
    <property type="entry name" value="Cobalamin-binding domain"/>
    <property type="match status" value="1"/>
</dbReference>
<dbReference type="AlphaFoldDB" id="A0AAE2VA98"/>
<dbReference type="SUPFAM" id="SSF52242">
    <property type="entry name" value="Cobalamin (vitamin B12)-binding domain"/>
    <property type="match status" value="1"/>
</dbReference>
<evidence type="ECO:0000256" key="3">
    <source>
        <dbReference type="ARBA" id="ARBA00023163"/>
    </source>
</evidence>
<dbReference type="GO" id="GO:0031419">
    <property type="term" value="F:cobalamin binding"/>
    <property type="evidence" value="ECO:0007669"/>
    <property type="project" value="InterPro"/>
</dbReference>
<dbReference type="Pfam" id="PF02607">
    <property type="entry name" value="B12-binding_2"/>
    <property type="match status" value="1"/>
</dbReference>